<proteinExistence type="predicted"/>
<accession>A0ACC0VEX0</accession>
<evidence type="ECO:0000313" key="1">
    <source>
        <dbReference type="EMBL" id="KAI9904959.1"/>
    </source>
</evidence>
<gene>
    <name evidence="1" type="ORF">N3K66_001488</name>
</gene>
<comment type="caution">
    <text evidence="1">The sequence shown here is derived from an EMBL/GenBank/DDBJ whole genome shotgun (WGS) entry which is preliminary data.</text>
</comment>
<keyword evidence="2" id="KW-1185">Reference proteome</keyword>
<evidence type="ECO:0000313" key="2">
    <source>
        <dbReference type="Proteomes" id="UP001163324"/>
    </source>
</evidence>
<sequence>MSTGEKKMEPLATQHVLINESRIAYGIYGQGAPLVLLHGTPSSSLIWRNVLPGLVSAGYKVHVYDLLGFGLSERPWDPAVDTSMTGQVPILEGLLAHWGLAKGRFHLAAHDIGGGVAQRFAVESPGRLRSLTLVDVVSHDSYPSPRTREQMRNGLDALARAPDADHRSHFRGWLLSAVRDEAGLGRSGALDAYLSYISGPLGQASFFEHQVRHYDPKHTVDVSPLLGPTLSGDGGGGGQVPVKIIWGADDSWQVPSWAARLAGEVPGSELDLVEGAGHFSLEDRPDRISELLVAFLGKH</sequence>
<dbReference type="Proteomes" id="UP001163324">
    <property type="component" value="Chromosome 1"/>
</dbReference>
<reference evidence="1" key="1">
    <citation type="submission" date="2022-10" db="EMBL/GenBank/DDBJ databases">
        <title>Complete Genome of Trichothecium roseum strain YXFP-22015, a Plant Pathogen Isolated from Citrus.</title>
        <authorList>
            <person name="Wang Y."/>
            <person name="Zhu L."/>
        </authorList>
    </citation>
    <scope>NUCLEOTIDE SEQUENCE</scope>
    <source>
        <strain evidence="1">YXFP-22015</strain>
    </source>
</reference>
<organism evidence="1 2">
    <name type="scientific">Trichothecium roseum</name>
    <dbReference type="NCBI Taxonomy" id="47278"/>
    <lineage>
        <taxon>Eukaryota</taxon>
        <taxon>Fungi</taxon>
        <taxon>Dikarya</taxon>
        <taxon>Ascomycota</taxon>
        <taxon>Pezizomycotina</taxon>
        <taxon>Sordariomycetes</taxon>
        <taxon>Hypocreomycetidae</taxon>
        <taxon>Hypocreales</taxon>
        <taxon>Hypocreales incertae sedis</taxon>
        <taxon>Trichothecium</taxon>
    </lineage>
</organism>
<name>A0ACC0VEX0_9HYPO</name>
<protein>
    <submittedName>
        <fullName evidence="1">Uncharacterized protein</fullName>
    </submittedName>
</protein>
<dbReference type="EMBL" id="CM047940">
    <property type="protein sequence ID" value="KAI9904959.1"/>
    <property type="molecule type" value="Genomic_DNA"/>
</dbReference>